<evidence type="ECO:0000313" key="2">
    <source>
        <dbReference type="Proteomes" id="UP000307173"/>
    </source>
</evidence>
<dbReference type="SUPFAM" id="SSF103107">
    <property type="entry name" value="Hypothetical protein c14orf129, hspc210"/>
    <property type="match status" value="1"/>
</dbReference>
<dbReference type="InterPro" id="IPR023231">
    <property type="entry name" value="GSKIP_dom_sf"/>
</dbReference>
<evidence type="ECO:0000313" key="1">
    <source>
        <dbReference type="EMBL" id="TID29236.1"/>
    </source>
</evidence>
<reference evidence="1 2" key="1">
    <citation type="journal article" date="2019" name="Front. Genet.">
        <title>Whole-Genome Sequencing of the Opportunistic Yeast Pathogen Candida inconspicua Uncovers Its Hybrid Origin.</title>
        <authorList>
            <person name="Mixao V."/>
            <person name="Hansen A.P."/>
            <person name="Saus E."/>
            <person name="Boekhout T."/>
            <person name="Lass-Florl C."/>
            <person name="Gabaldon T."/>
        </authorList>
    </citation>
    <scope>NUCLEOTIDE SEQUENCE [LARGE SCALE GENOMIC DNA]</scope>
    <source>
        <strain evidence="1 2">CBS 180</strain>
    </source>
</reference>
<accession>A0A4T0X3N9</accession>
<dbReference type="EMBL" id="SELW01000326">
    <property type="protein sequence ID" value="TID29236.1"/>
    <property type="molecule type" value="Genomic_DNA"/>
</dbReference>
<name>A0A4T0X3N9_9ASCO</name>
<proteinExistence type="predicted"/>
<dbReference type="Proteomes" id="UP000307173">
    <property type="component" value="Unassembled WGS sequence"/>
</dbReference>
<dbReference type="OrthoDB" id="5804279at2759"/>
<gene>
    <name evidence="1" type="ORF">CANINC_002032</name>
</gene>
<organism evidence="1 2">
    <name type="scientific">Pichia inconspicua</name>
    <dbReference type="NCBI Taxonomy" id="52247"/>
    <lineage>
        <taxon>Eukaryota</taxon>
        <taxon>Fungi</taxon>
        <taxon>Dikarya</taxon>
        <taxon>Ascomycota</taxon>
        <taxon>Saccharomycotina</taxon>
        <taxon>Pichiomycetes</taxon>
        <taxon>Pichiales</taxon>
        <taxon>Pichiaceae</taxon>
        <taxon>Pichia</taxon>
    </lineage>
</organism>
<dbReference type="AlphaFoldDB" id="A0A4T0X3N9"/>
<sequence length="106" mass="12522">MVFPHDEYVSIEEEFNSDLDLVLLVKKVIYNGTHLEVTWLEGVTESVYVDLSGWYVGHSENRYPTFEDMSMESSPEFKKIWPRVLFDKLRRAEEKEEATEFAKVQL</sequence>
<keyword evidence="2" id="KW-1185">Reference proteome</keyword>
<comment type="caution">
    <text evidence="1">The sequence shown here is derived from an EMBL/GenBank/DDBJ whole genome shotgun (WGS) entry which is preliminary data.</text>
</comment>
<protein>
    <submittedName>
        <fullName evidence="1">Uncharacterized protein</fullName>
    </submittedName>
</protein>